<dbReference type="RefSeq" id="WP_180280261.1">
    <property type="nucleotide sequence ID" value="NZ_JABFDB010000001.1"/>
</dbReference>
<keyword evidence="5" id="KW-0472">Membrane</keyword>
<reference evidence="7 8" key="1">
    <citation type="submission" date="2020-05" db="EMBL/GenBank/DDBJ databases">
        <title>Azospirillum oleiclasticum sp. nov, a nitrogen-fixing and heavy crude oil-emulsifying bacterium isolated from the crude oil of Yumen Oilfield.</title>
        <authorList>
            <person name="Wu D."/>
            <person name="Cai M."/>
            <person name="Zhang X."/>
        </authorList>
    </citation>
    <scope>NUCLEOTIDE SEQUENCE [LARGE SCALE GENOMIC DNA]</scope>
    <source>
        <strain evidence="7 8">ROY-1-1-2</strain>
    </source>
</reference>
<gene>
    <name evidence="7" type="ORF">HND93_02280</name>
</gene>
<evidence type="ECO:0000313" key="7">
    <source>
        <dbReference type="EMBL" id="NYZ18527.1"/>
    </source>
</evidence>
<dbReference type="InterPro" id="IPR004960">
    <property type="entry name" value="LipA_acyltrans"/>
</dbReference>
<organism evidence="7 8">
    <name type="scientific">Azospirillum oleiclasticum</name>
    <dbReference type="NCBI Taxonomy" id="2735135"/>
    <lineage>
        <taxon>Bacteria</taxon>
        <taxon>Pseudomonadati</taxon>
        <taxon>Pseudomonadota</taxon>
        <taxon>Alphaproteobacteria</taxon>
        <taxon>Rhodospirillales</taxon>
        <taxon>Azospirillaceae</taxon>
        <taxon>Azospirillum</taxon>
    </lineage>
</organism>
<dbReference type="Pfam" id="PF03279">
    <property type="entry name" value="Lip_A_acyltrans"/>
    <property type="match status" value="1"/>
</dbReference>
<keyword evidence="6 7" id="KW-0012">Acyltransferase</keyword>
<accession>A0ABX2T2J5</accession>
<dbReference type="PANTHER" id="PTHR30606:SF9">
    <property type="entry name" value="LIPID A BIOSYNTHESIS LAUROYLTRANSFERASE"/>
    <property type="match status" value="1"/>
</dbReference>
<evidence type="ECO:0000313" key="8">
    <source>
        <dbReference type="Proteomes" id="UP000584642"/>
    </source>
</evidence>
<evidence type="ECO:0000256" key="3">
    <source>
        <dbReference type="ARBA" id="ARBA00022519"/>
    </source>
</evidence>
<sequence>MARPRPPWVRWLIRRVAHPLEAAVVYAFYGVFRVLPVDSASALGGWIGRTVGPWLPGTRTARRNLALALPERAAEHAAIVRGMWDNLGRVIAEYPHLPSLSDRVEIVGIEHIEALRTDGRAGIMVSGHLANWEVLTVAAHRVGLDLALVYRAPNNPYVDRLLLGTRAAFGATAIPKGAEGARTILRVLGRGGHVGMLIDQKLNDGVAVPFFGHSAMTAPAAAMFALKFRLPLVPVRIERMGGARFRITVLPPLELPSGPDPKADMHDLMERMNHRIEDWIRDRPEQWLWVHRRWPAVPVPVPTEGRPG</sequence>
<protein>
    <submittedName>
        <fullName evidence="7">Lauroyl acyltransferase</fullName>
    </submittedName>
</protein>
<dbReference type="PANTHER" id="PTHR30606">
    <property type="entry name" value="LIPID A BIOSYNTHESIS LAUROYL ACYLTRANSFERASE"/>
    <property type="match status" value="1"/>
</dbReference>
<keyword evidence="8" id="KW-1185">Reference proteome</keyword>
<keyword evidence="4" id="KW-0808">Transferase</keyword>
<dbReference type="EMBL" id="JABFDB010000001">
    <property type="protein sequence ID" value="NYZ18527.1"/>
    <property type="molecule type" value="Genomic_DNA"/>
</dbReference>
<proteinExistence type="predicted"/>
<evidence type="ECO:0000256" key="2">
    <source>
        <dbReference type="ARBA" id="ARBA00022475"/>
    </source>
</evidence>
<comment type="subcellular location">
    <subcellularLocation>
        <location evidence="1">Cell inner membrane</location>
    </subcellularLocation>
</comment>
<keyword evidence="3" id="KW-0997">Cell inner membrane</keyword>
<dbReference type="CDD" id="cd07984">
    <property type="entry name" value="LPLAT_LABLAT-like"/>
    <property type="match status" value="1"/>
</dbReference>
<dbReference type="GO" id="GO:0016746">
    <property type="term" value="F:acyltransferase activity"/>
    <property type="evidence" value="ECO:0007669"/>
    <property type="project" value="UniProtKB-KW"/>
</dbReference>
<dbReference type="Proteomes" id="UP000584642">
    <property type="component" value="Unassembled WGS sequence"/>
</dbReference>
<evidence type="ECO:0000256" key="5">
    <source>
        <dbReference type="ARBA" id="ARBA00023136"/>
    </source>
</evidence>
<keyword evidence="2" id="KW-1003">Cell membrane</keyword>
<evidence type="ECO:0000256" key="1">
    <source>
        <dbReference type="ARBA" id="ARBA00004533"/>
    </source>
</evidence>
<evidence type="ECO:0000256" key="4">
    <source>
        <dbReference type="ARBA" id="ARBA00022679"/>
    </source>
</evidence>
<comment type="caution">
    <text evidence="7">The sequence shown here is derived from an EMBL/GenBank/DDBJ whole genome shotgun (WGS) entry which is preliminary data.</text>
</comment>
<name>A0ABX2T2J5_9PROT</name>
<evidence type="ECO:0000256" key="6">
    <source>
        <dbReference type="ARBA" id="ARBA00023315"/>
    </source>
</evidence>